<comment type="similarity">
    <text evidence="1">Belongs to the UPF0597 family.</text>
</comment>
<evidence type="ECO:0000313" key="4">
    <source>
        <dbReference type="Proteomes" id="UP000254069"/>
    </source>
</evidence>
<organism evidence="3 4">
    <name type="scientific">Shewanella algae</name>
    <dbReference type="NCBI Taxonomy" id="38313"/>
    <lineage>
        <taxon>Bacteria</taxon>
        <taxon>Pseudomonadati</taxon>
        <taxon>Pseudomonadota</taxon>
        <taxon>Gammaproteobacteria</taxon>
        <taxon>Alteromonadales</taxon>
        <taxon>Shewanellaceae</taxon>
        <taxon>Shewanella</taxon>
    </lineage>
</organism>
<dbReference type="Proteomes" id="UP000254069">
    <property type="component" value="Unassembled WGS sequence"/>
</dbReference>
<accession>A0A380BK77</accession>
<dbReference type="PIRSF" id="PIRSF006054">
    <property type="entry name" value="UCP006054"/>
    <property type="match status" value="1"/>
</dbReference>
<evidence type="ECO:0000259" key="2">
    <source>
        <dbReference type="Pfam" id="PF03313"/>
    </source>
</evidence>
<dbReference type="GO" id="GO:0019450">
    <property type="term" value="P:L-cysteine catabolic process to pyruvate"/>
    <property type="evidence" value="ECO:0007669"/>
    <property type="project" value="TreeGrafter"/>
</dbReference>
<dbReference type="HAMAP" id="MF_01845">
    <property type="entry name" value="UPF0597"/>
    <property type="match status" value="1"/>
</dbReference>
<dbReference type="AlphaFoldDB" id="A0A380BK77"/>
<dbReference type="GO" id="GO:0080146">
    <property type="term" value="F:L-cysteine desulfhydrase activity"/>
    <property type="evidence" value="ECO:0007669"/>
    <property type="project" value="TreeGrafter"/>
</dbReference>
<dbReference type="PANTHER" id="PTHR30501:SF2">
    <property type="entry name" value="UPF0597 PROTEIN YHAM"/>
    <property type="match status" value="1"/>
</dbReference>
<keyword evidence="4" id="KW-1185">Reference proteome</keyword>
<dbReference type="RefSeq" id="WP_096141813.1">
    <property type="nucleotide sequence ID" value="NZ_AP024616.1"/>
</dbReference>
<evidence type="ECO:0000313" key="3">
    <source>
        <dbReference type="EMBL" id="SUJ02680.1"/>
    </source>
</evidence>
<dbReference type="InterPro" id="IPR005130">
    <property type="entry name" value="Ser_deHydtase-like_asu"/>
</dbReference>
<reference evidence="3 4" key="1">
    <citation type="submission" date="2018-06" db="EMBL/GenBank/DDBJ databases">
        <authorList>
            <consortium name="Pathogen Informatics"/>
            <person name="Doyle S."/>
        </authorList>
    </citation>
    <scope>NUCLEOTIDE SEQUENCE [LARGE SCALE GENOMIC DNA]</scope>
    <source>
        <strain evidence="3 4">NCTC10738</strain>
    </source>
</reference>
<proteinExistence type="inferred from homology"/>
<feature type="domain" description="Serine dehydratase-like alpha subunit" evidence="2">
    <location>
        <begin position="130"/>
        <end position="419"/>
    </location>
</feature>
<name>A0A380BK77_9GAMM</name>
<evidence type="ECO:0000256" key="1">
    <source>
        <dbReference type="HAMAP-Rule" id="MF_01845"/>
    </source>
</evidence>
<gene>
    <name evidence="3" type="ORF">NCTC10738_03517</name>
</gene>
<sequence length="424" mass="43929">MKPQWQQYIDILNQVVRPALGCTEPIAAAYAAAVAAETLGAKPLSLEVQVSDNLYKNSMGVFVPGTGKIGLAIAAAAGALGGDANAGLEVLANINPAQVAEAQALIDAGKVKVCRIQADEFIYCAVTAANDKHQAKIVISGSHTRIAEKWLDGQQLYRAEASAKGSTASVCDGVDISIASIYEFATGIDVNRIRFILAASDLNSRLSDEGMNSAYGLEVGRTLKKNIDTGLLSDDLLNSIVMYTAAASDARMGGATLPAMSNFGSGNQGIAATVPVVVTAKKFNCSEEQLARALIMSHLGAIYIKSHYPPLSAFCGNTVTSAAAAMAMVYLAGGSFEQGCYAIQNVISDSAGMVCDGAKASCAMKVSTSSSTAVRAFLMALNQHAVSTQGIVAADVEQTIKNLGQMICDGMVSTDSTIISIMSA</sequence>
<dbReference type="InterPro" id="IPR021144">
    <property type="entry name" value="UPF0597"/>
</dbReference>
<dbReference type="EMBL" id="UGYO01000002">
    <property type="protein sequence ID" value="SUJ02680.1"/>
    <property type="molecule type" value="Genomic_DNA"/>
</dbReference>
<dbReference type="PANTHER" id="PTHR30501">
    <property type="entry name" value="UPF0597 PROTEIN YHAM"/>
    <property type="match status" value="1"/>
</dbReference>
<dbReference type="Pfam" id="PF03313">
    <property type="entry name" value="SDH_alpha"/>
    <property type="match status" value="1"/>
</dbReference>
<protein>
    <recommendedName>
        <fullName evidence="1">UPF0597 protein NCTC10738_03517</fullName>
    </recommendedName>
</protein>